<evidence type="ECO:0000313" key="1">
    <source>
        <dbReference type="EMBL" id="KAF5926617.1"/>
    </source>
</evidence>
<comment type="caution">
    <text evidence="1">The sequence shown here is derived from an EMBL/GenBank/DDBJ whole genome shotgun (WGS) entry which is preliminary data.</text>
</comment>
<dbReference type="EMBL" id="JACDTQ010000745">
    <property type="protein sequence ID" value="KAF5926617.1"/>
    <property type="molecule type" value="Genomic_DNA"/>
</dbReference>
<accession>A0A7J7FF75</accession>
<proteinExistence type="predicted"/>
<reference evidence="1 2" key="1">
    <citation type="journal article" date="2020" name="Mol. Biol. Evol.">
        <title>Interspecific Gene Flow and the Evolution of Specialization in Black and White Rhinoceros.</title>
        <authorList>
            <person name="Moodley Y."/>
            <person name="Westbury M.V."/>
            <person name="Russo I.M."/>
            <person name="Gopalakrishnan S."/>
            <person name="Rakotoarivelo A."/>
            <person name="Olsen R.A."/>
            <person name="Prost S."/>
            <person name="Tunstall T."/>
            <person name="Ryder O.A."/>
            <person name="Dalen L."/>
            <person name="Bruford M.W."/>
        </authorList>
    </citation>
    <scope>NUCLEOTIDE SEQUENCE [LARGE SCALE GENOMIC DNA]</scope>
    <source>
        <strain evidence="1">SBR-YM</strain>
        <tissue evidence="1">Skin</tissue>
    </source>
</reference>
<protein>
    <submittedName>
        <fullName evidence="1">Uncharacterized protein</fullName>
    </submittedName>
</protein>
<gene>
    <name evidence="1" type="ORF">HPG69_001246</name>
</gene>
<evidence type="ECO:0000313" key="2">
    <source>
        <dbReference type="Proteomes" id="UP000551758"/>
    </source>
</evidence>
<dbReference type="AlphaFoldDB" id="A0A7J7FF75"/>
<name>A0A7J7FF75_DICBM</name>
<dbReference type="Proteomes" id="UP000551758">
    <property type="component" value="Unassembled WGS sequence"/>
</dbReference>
<organism evidence="1 2">
    <name type="scientific">Diceros bicornis minor</name>
    <name type="common">South-central black rhinoceros</name>
    <dbReference type="NCBI Taxonomy" id="77932"/>
    <lineage>
        <taxon>Eukaryota</taxon>
        <taxon>Metazoa</taxon>
        <taxon>Chordata</taxon>
        <taxon>Craniata</taxon>
        <taxon>Vertebrata</taxon>
        <taxon>Euteleostomi</taxon>
        <taxon>Mammalia</taxon>
        <taxon>Eutheria</taxon>
        <taxon>Laurasiatheria</taxon>
        <taxon>Perissodactyla</taxon>
        <taxon>Rhinocerotidae</taxon>
        <taxon>Diceros</taxon>
    </lineage>
</organism>
<sequence length="117" mass="13884">MQEKNVVFLHISTPHSTWILYSKTTIHVYQINYLKFHKVRTTCLILIYHRRWMKFCFKPHGSLWNNYRCPSDKYFYSQGGRTIITPPLGCGAQLTLTLPSPHHFRSYYQDTDQASRG</sequence>
<keyword evidence="2" id="KW-1185">Reference proteome</keyword>